<evidence type="ECO:0000259" key="7">
    <source>
        <dbReference type="Pfam" id="PF01425"/>
    </source>
</evidence>
<comment type="similarity">
    <text evidence="2">Belongs to the amidase family.</text>
</comment>
<dbReference type="PROSITE" id="PS00571">
    <property type="entry name" value="AMIDASES"/>
    <property type="match status" value="1"/>
</dbReference>
<dbReference type="InterPro" id="IPR036928">
    <property type="entry name" value="AS_sf"/>
</dbReference>
<dbReference type="AlphaFoldDB" id="A0A194SBX2"/>
<evidence type="ECO:0000256" key="2">
    <source>
        <dbReference type="ARBA" id="ARBA00009199"/>
    </source>
</evidence>
<gene>
    <name evidence="8" type="ORF">RHOBADRAFT_32528</name>
</gene>
<keyword evidence="4" id="KW-0378">Hydrolase</keyword>
<evidence type="ECO:0000256" key="4">
    <source>
        <dbReference type="ARBA" id="ARBA00022801"/>
    </source>
</evidence>
<sequence length="556" mass="60132">MPGTLDWQRKAADKRAAQLAMIPSAWRLPSPSANSPPLDVRDRVRTSGILSDVELDITGEVNAQVILDKMAHGEWTATAVVTAFCKRAALAHQLTNCLTEPLFDRALARAAQLDAHFAATGEVVGPLHGLPVSLKEQFDIEGVESTMGFVSRIGHVSTDSAALVKVLESLGAVIHCRTNIPQALLSDESINNVFGRVLNPHNTNLTAGGSSGGEAALLALHGSPLGVGTDLGGSIRKPAAFCGLYALRPTSRRVPYAGASNVFEGAEALESVVGPMATSLESLRVFMRSVVGARPWEYDAKVVERGWDDGLARAEGDDGKKCFAFMWSDGLVRPQPPLERGMRELSDKLRAAGHEVVDWEPLDHAGAQDIVSRIFDADGGEDVRRWIGDSGEPLLPQVFASQHPAMSMYESWQLNKRRDAYRQRFLSTYLATRTRRGAQTDRPIDAIVCPMCPHLAAPHLDSPRPAGLITYTTVWSLLDLPCCTVPVGHVDPVLDAKPPPGAHTPQSVTDRDNWDSYSPEASANAPIVLQVVSPRRFREDELLGLGEVIERALGRA</sequence>
<dbReference type="STRING" id="578459.A0A194SBX2"/>
<evidence type="ECO:0000313" key="9">
    <source>
        <dbReference type="Proteomes" id="UP000053890"/>
    </source>
</evidence>
<dbReference type="Pfam" id="PF01425">
    <property type="entry name" value="Amidase"/>
    <property type="match status" value="1"/>
</dbReference>
<feature type="active site" description="Acyl-ester intermediate" evidence="5">
    <location>
        <position position="234"/>
    </location>
</feature>
<dbReference type="InterPro" id="IPR023631">
    <property type="entry name" value="Amidase_dom"/>
</dbReference>
<dbReference type="GeneID" id="28973487"/>
<dbReference type="RefSeq" id="XP_018273994.1">
    <property type="nucleotide sequence ID" value="XM_018413038.1"/>
</dbReference>
<dbReference type="EMBL" id="KQ474073">
    <property type="protein sequence ID" value="KPV77945.1"/>
    <property type="molecule type" value="Genomic_DNA"/>
</dbReference>
<reference evidence="8 9" key="1">
    <citation type="journal article" date="2015" name="Front. Microbiol.">
        <title>Genome sequence of the plant growth promoting endophytic yeast Rhodotorula graminis WP1.</title>
        <authorList>
            <person name="Firrincieli A."/>
            <person name="Otillar R."/>
            <person name="Salamov A."/>
            <person name="Schmutz J."/>
            <person name="Khan Z."/>
            <person name="Redman R.S."/>
            <person name="Fleck N.D."/>
            <person name="Lindquist E."/>
            <person name="Grigoriev I.V."/>
            <person name="Doty S.L."/>
        </authorList>
    </citation>
    <scope>NUCLEOTIDE SEQUENCE [LARGE SCALE GENOMIC DNA]</scope>
    <source>
        <strain evidence="8 9">WP1</strain>
    </source>
</reference>
<protein>
    <recommendedName>
        <fullName evidence="3">amidase</fullName>
        <ecNumber evidence="3">3.5.1.4</ecNumber>
    </recommendedName>
</protein>
<evidence type="ECO:0000256" key="1">
    <source>
        <dbReference type="ARBA" id="ARBA00001311"/>
    </source>
</evidence>
<accession>A0A194SBX2</accession>
<feature type="region of interest" description="Disordered" evidence="6">
    <location>
        <begin position="494"/>
        <end position="519"/>
    </location>
</feature>
<evidence type="ECO:0000256" key="3">
    <source>
        <dbReference type="ARBA" id="ARBA00012922"/>
    </source>
</evidence>
<dbReference type="EC" id="3.5.1.4" evidence="3"/>
<dbReference type="OrthoDB" id="6428749at2759"/>
<dbReference type="OMA" id="CVELAFR"/>
<dbReference type="GO" id="GO:0004040">
    <property type="term" value="F:amidase activity"/>
    <property type="evidence" value="ECO:0007669"/>
    <property type="project" value="UniProtKB-EC"/>
</dbReference>
<feature type="domain" description="Amidase" evidence="7">
    <location>
        <begin position="80"/>
        <end position="543"/>
    </location>
</feature>
<proteinExistence type="inferred from homology"/>
<evidence type="ECO:0000313" key="8">
    <source>
        <dbReference type="EMBL" id="KPV77945.1"/>
    </source>
</evidence>
<dbReference type="PANTHER" id="PTHR46072">
    <property type="entry name" value="AMIDASE-RELATED-RELATED"/>
    <property type="match status" value="1"/>
</dbReference>
<dbReference type="Gene3D" id="3.90.1300.10">
    <property type="entry name" value="Amidase signature (AS) domain"/>
    <property type="match status" value="1"/>
</dbReference>
<keyword evidence="9" id="KW-1185">Reference proteome</keyword>
<evidence type="ECO:0000256" key="6">
    <source>
        <dbReference type="SAM" id="MobiDB-lite"/>
    </source>
</evidence>
<evidence type="ECO:0000256" key="5">
    <source>
        <dbReference type="PIRSR" id="PIRSR001221-1"/>
    </source>
</evidence>
<dbReference type="SUPFAM" id="SSF75304">
    <property type="entry name" value="Amidase signature (AS) enzymes"/>
    <property type="match status" value="1"/>
</dbReference>
<dbReference type="InterPro" id="IPR020556">
    <property type="entry name" value="Amidase_CS"/>
</dbReference>
<comment type="catalytic activity">
    <reaction evidence="1">
        <text>a monocarboxylic acid amide + H2O = a monocarboxylate + NH4(+)</text>
        <dbReference type="Rhea" id="RHEA:12020"/>
        <dbReference type="ChEBI" id="CHEBI:15377"/>
        <dbReference type="ChEBI" id="CHEBI:28938"/>
        <dbReference type="ChEBI" id="CHEBI:35757"/>
        <dbReference type="ChEBI" id="CHEBI:83628"/>
        <dbReference type="EC" id="3.5.1.4"/>
    </reaction>
</comment>
<feature type="active site" description="Charge relay system" evidence="5">
    <location>
        <position position="135"/>
    </location>
</feature>
<feature type="active site" description="Charge relay system" evidence="5">
    <location>
        <position position="210"/>
    </location>
</feature>
<dbReference type="PIRSF" id="PIRSF001221">
    <property type="entry name" value="Amidase_fungi"/>
    <property type="match status" value="1"/>
</dbReference>
<name>A0A194SBX2_RHOGW</name>
<dbReference type="Proteomes" id="UP000053890">
    <property type="component" value="Unassembled WGS sequence"/>
</dbReference>
<organism evidence="8 9">
    <name type="scientific">Rhodotorula graminis (strain WP1)</name>
    <dbReference type="NCBI Taxonomy" id="578459"/>
    <lineage>
        <taxon>Eukaryota</taxon>
        <taxon>Fungi</taxon>
        <taxon>Dikarya</taxon>
        <taxon>Basidiomycota</taxon>
        <taxon>Pucciniomycotina</taxon>
        <taxon>Microbotryomycetes</taxon>
        <taxon>Sporidiobolales</taxon>
        <taxon>Sporidiobolaceae</taxon>
        <taxon>Rhodotorula</taxon>
    </lineage>
</organism>